<comment type="similarity">
    <text evidence="9">Belongs to the class I-like SAM-binding methyltransferase superfamily. Trm1 family.</text>
</comment>
<proteinExistence type="inferred from homology"/>
<dbReference type="InterPro" id="IPR029063">
    <property type="entry name" value="SAM-dependent_MTases_sf"/>
</dbReference>
<dbReference type="Gene3D" id="3.30.56.70">
    <property type="entry name" value="N2,N2-dimethylguanosine tRNA methyltransferase, C-terminal domain"/>
    <property type="match status" value="1"/>
</dbReference>
<evidence type="ECO:0000256" key="4">
    <source>
        <dbReference type="ARBA" id="ARBA00022691"/>
    </source>
</evidence>
<evidence type="ECO:0000256" key="9">
    <source>
        <dbReference type="PROSITE-ProRule" id="PRU00958"/>
    </source>
</evidence>
<keyword evidence="1 9" id="KW-0820">tRNA-binding</keyword>
<keyword evidence="3 9" id="KW-0808">Transferase</keyword>
<sequence>MDANVLMTLLPQAPLFFAPDVIDLDPYGSAAVFIDSAIRFIANGGLLCVTCTDMANLCGNHPASTFAKYFSVSVKSTFCHEMAVRILLYSLDLNANRYKRYIVPLLSISVDFYIRVFVRVLTSAEEVKASISRKSYVSVCSICNRFDLFPIANRLRPGVHHATQGPVGHSYCDICRGTTKLAGPVWNASLYDPEFVDLCLEQLKERGQNLATYDRVNGMLNVIKEELVDCPFFYHLDEMFSLVKSPMPKSLLIFSALSRLGYRFSYTHFKKNAFKTDAPAKSDV</sequence>
<dbReference type="InterPro" id="IPR002905">
    <property type="entry name" value="Trm1"/>
</dbReference>
<dbReference type="OMA" id="YAREVEC"/>
<comment type="caution">
    <text evidence="10">The sequence shown here is derived from an EMBL/GenBank/DDBJ whole genome shotgun (WGS) entry which is preliminary data.</text>
</comment>
<dbReference type="GO" id="GO:0000049">
    <property type="term" value="F:tRNA binding"/>
    <property type="evidence" value="ECO:0007669"/>
    <property type="project" value="UniProtKB-UniRule"/>
</dbReference>
<accession>A0A0C2IZ32</accession>
<evidence type="ECO:0000256" key="8">
    <source>
        <dbReference type="ARBA" id="ARBA00051897"/>
    </source>
</evidence>
<dbReference type="AlphaFoldDB" id="A0A0C2IZ32"/>
<dbReference type="GO" id="GO:0005634">
    <property type="term" value="C:nucleus"/>
    <property type="evidence" value="ECO:0007669"/>
    <property type="project" value="TreeGrafter"/>
</dbReference>
<reference evidence="10 11" key="1">
    <citation type="journal article" date="2014" name="Genome Biol. Evol.">
        <title>The genome of the myxosporean Thelohanellus kitauei shows adaptations to nutrient acquisition within its fish host.</title>
        <authorList>
            <person name="Yang Y."/>
            <person name="Xiong J."/>
            <person name="Zhou Z."/>
            <person name="Huo F."/>
            <person name="Miao W."/>
            <person name="Ran C."/>
            <person name="Liu Y."/>
            <person name="Zhang J."/>
            <person name="Feng J."/>
            <person name="Wang M."/>
            <person name="Wang M."/>
            <person name="Wang L."/>
            <person name="Yao B."/>
        </authorList>
    </citation>
    <scope>NUCLEOTIDE SEQUENCE [LARGE SCALE GENOMIC DNA]</scope>
    <source>
        <strain evidence="10">Wuqing</strain>
    </source>
</reference>
<dbReference type="GO" id="GO:0160104">
    <property type="term" value="F:tRNA (guanine(26)-N2)-dimethyltransferase activity"/>
    <property type="evidence" value="ECO:0007669"/>
    <property type="project" value="UniProtKB-EC"/>
</dbReference>
<keyword evidence="11" id="KW-1185">Reference proteome</keyword>
<evidence type="ECO:0000256" key="5">
    <source>
        <dbReference type="ARBA" id="ARBA00022694"/>
    </source>
</evidence>
<dbReference type="PANTHER" id="PTHR10631:SF3">
    <property type="entry name" value="TRNA (GUANINE(26)-N(2))-DIMETHYLTRANSFERASE"/>
    <property type="match status" value="1"/>
</dbReference>
<dbReference type="EMBL" id="JWZT01001962">
    <property type="protein sequence ID" value="KII70784.1"/>
    <property type="molecule type" value="Genomic_DNA"/>
</dbReference>
<keyword evidence="2 9" id="KW-0489">Methyltransferase</keyword>
<dbReference type="Gene3D" id="3.40.50.150">
    <property type="entry name" value="Vaccinia Virus protein VP39"/>
    <property type="match status" value="1"/>
</dbReference>
<dbReference type="OrthoDB" id="6349953at2759"/>
<dbReference type="InterPro" id="IPR042296">
    <property type="entry name" value="tRNA_met_Trm1_C"/>
</dbReference>
<evidence type="ECO:0000256" key="2">
    <source>
        <dbReference type="ARBA" id="ARBA00022603"/>
    </source>
</evidence>
<dbReference type="SUPFAM" id="SSF53335">
    <property type="entry name" value="S-adenosyl-L-methionine-dependent methyltransferases"/>
    <property type="match status" value="1"/>
</dbReference>
<organism evidence="10 11">
    <name type="scientific">Thelohanellus kitauei</name>
    <name type="common">Myxosporean</name>
    <dbReference type="NCBI Taxonomy" id="669202"/>
    <lineage>
        <taxon>Eukaryota</taxon>
        <taxon>Metazoa</taxon>
        <taxon>Cnidaria</taxon>
        <taxon>Myxozoa</taxon>
        <taxon>Myxosporea</taxon>
        <taxon>Bivalvulida</taxon>
        <taxon>Platysporina</taxon>
        <taxon>Myxobolidae</taxon>
        <taxon>Thelohanellus</taxon>
    </lineage>
</organism>
<dbReference type="EC" id="2.1.1.216" evidence="7"/>
<keyword evidence="6 9" id="KW-0694">RNA-binding</keyword>
<evidence type="ECO:0000313" key="10">
    <source>
        <dbReference type="EMBL" id="KII70784.1"/>
    </source>
</evidence>
<dbReference type="PANTHER" id="PTHR10631">
    <property type="entry name" value="N 2 ,N 2 -DIMETHYLGUANOSINE TRNA METHYLTRANSFERASE"/>
    <property type="match status" value="1"/>
</dbReference>
<comment type="catalytic activity">
    <reaction evidence="8">
        <text>guanosine(26) in tRNA + 2 S-adenosyl-L-methionine = N(2)-dimethylguanosine(26) in tRNA + 2 S-adenosyl-L-homocysteine + 2 H(+)</text>
        <dbReference type="Rhea" id="RHEA:43140"/>
        <dbReference type="Rhea" id="RHEA-COMP:10359"/>
        <dbReference type="Rhea" id="RHEA-COMP:10360"/>
        <dbReference type="ChEBI" id="CHEBI:15378"/>
        <dbReference type="ChEBI" id="CHEBI:57856"/>
        <dbReference type="ChEBI" id="CHEBI:59789"/>
        <dbReference type="ChEBI" id="CHEBI:74269"/>
        <dbReference type="ChEBI" id="CHEBI:74513"/>
        <dbReference type="EC" id="2.1.1.216"/>
    </reaction>
</comment>
<dbReference type="PROSITE" id="PS51626">
    <property type="entry name" value="SAM_MT_TRM1"/>
    <property type="match status" value="1"/>
</dbReference>
<dbReference type="GO" id="GO:0002940">
    <property type="term" value="P:tRNA N2-guanine methylation"/>
    <property type="evidence" value="ECO:0007669"/>
    <property type="project" value="TreeGrafter"/>
</dbReference>
<keyword evidence="5 9" id="KW-0819">tRNA processing</keyword>
<protein>
    <recommendedName>
        <fullName evidence="7">tRNA (guanine(26)-N(2))-dimethyltransferase</fullName>
        <ecNumber evidence="7">2.1.1.216</ecNumber>
    </recommendedName>
</protein>
<keyword evidence="4 9" id="KW-0949">S-adenosyl-L-methionine</keyword>
<dbReference type="FunFam" id="3.30.56.70:FF:000001">
    <property type="entry name" value="tRNA (guanine(26)-N(2))-dimethyltransferase"/>
    <property type="match status" value="1"/>
</dbReference>
<evidence type="ECO:0000313" key="11">
    <source>
        <dbReference type="Proteomes" id="UP000031668"/>
    </source>
</evidence>
<evidence type="ECO:0000256" key="6">
    <source>
        <dbReference type="ARBA" id="ARBA00022884"/>
    </source>
</evidence>
<gene>
    <name evidence="10" type="ORF">RF11_14944</name>
</gene>
<name>A0A0C2IZ32_THEKT</name>
<evidence type="ECO:0000256" key="1">
    <source>
        <dbReference type="ARBA" id="ARBA00022555"/>
    </source>
</evidence>
<evidence type="ECO:0000256" key="3">
    <source>
        <dbReference type="ARBA" id="ARBA00022679"/>
    </source>
</evidence>
<dbReference type="Proteomes" id="UP000031668">
    <property type="component" value="Unassembled WGS sequence"/>
</dbReference>
<dbReference type="Pfam" id="PF02005">
    <property type="entry name" value="TRM"/>
    <property type="match status" value="1"/>
</dbReference>
<evidence type="ECO:0000256" key="7">
    <source>
        <dbReference type="ARBA" id="ARBA00039099"/>
    </source>
</evidence>